<dbReference type="Proteomes" id="UP001500957">
    <property type="component" value="Unassembled WGS sequence"/>
</dbReference>
<protein>
    <submittedName>
        <fullName evidence="1">Uncharacterized protein</fullName>
    </submittedName>
</protein>
<organism evidence="1 2">
    <name type="scientific">Sporichthya brevicatena</name>
    <dbReference type="NCBI Taxonomy" id="171442"/>
    <lineage>
        <taxon>Bacteria</taxon>
        <taxon>Bacillati</taxon>
        <taxon>Actinomycetota</taxon>
        <taxon>Actinomycetes</taxon>
        <taxon>Sporichthyales</taxon>
        <taxon>Sporichthyaceae</taxon>
        <taxon>Sporichthya</taxon>
    </lineage>
</organism>
<proteinExistence type="predicted"/>
<gene>
    <name evidence="1" type="ORF">GCM10009547_01520</name>
</gene>
<dbReference type="EMBL" id="BAAAHE010000002">
    <property type="protein sequence ID" value="GAA0603610.1"/>
    <property type="molecule type" value="Genomic_DNA"/>
</dbReference>
<comment type="caution">
    <text evidence="1">The sequence shown here is derived from an EMBL/GenBank/DDBJ whole genome shotgun (WGS) entry which is preliminary data.</text>
</comment>
<accession>A0ABN1G3Y0</accession>
<evidence type="ECO:0000313" key="1">
    <source>
        <dbReference type="EMBL" id="GAA0603610.1"/>
    </source>
</evidence>
<keyword evidence="2" id="KW-1185">Reference proteome</keyword>
<reference evidence="1 2" key="1">
    <citation type="journal article" date="2019" name="Int. J. Syst. Evol. Microbiol.">
        <title>The Global Catalogue of Microorganisms (GCM) 10K type strain sequencing project: providing services to taxonomists for standard genome sequencing and annotation.</title>
        <authorList>
            <consortium name="The Broad Institute Genomics Platform"/>
            <consortium name="The Broad Institute Genome Sequencing Center for Infectious Disease"/>
            <person name="Wu L."/>
            <person name="Ma J."/>
        </authorList>
    </citation>
    <scope>NUCLEOTIDE SEQUENCE [LARGE SCALE GENOMIC DNA]</scope>
    <source>
        <strain evidence="1 2">JCM 10671</strain>
    </source>
</reference>
<name>A0ABN1G3Y0_9ACTN</name>
<sequence>MCCCRYARVFVAVADGWLPDDPERVSAESVAANLDVIRGVERHSIPASLFDEVAAVLDRIPSWRLWELGSSTIL</sequence>
<evidence type="ECO:0000313" key="2">
    <source>
        <dbReference type="Proteomes" id="UP001500957"/>
    </source>
</evidence>